<feature type="domain" description="Transposase IS110-like N-terminal" evidence="1">
    <location>
        <begin position="11"/>
        <end position="95"/>
    </location>
</feature>
<evidence type="ECO:0000259" key="1">
    <source>
        <dbReference type="Pfam" id="PF01548"/>
    </source>
</evidence>
<keyword evidence="3" id="KW-1185">Reference proteome</keyword>
<dbReference type="InterPro" id="IPR047650">
    <property type="entry name" value="Transpos_IS110"/>
</dbReference>
<protein>
    <submittedName>
        <fullName evidence="2">IS110 family transposase</fullName>
    </submittedName>
</protein>
<proteinExistence type="predicted"/>
<dbReference type="RefSeq" id="WP_169365410.1">
    <property type="nucleotide sequence ID" value="NZ_JAAVJL010000003.1"/>
</dbReference>
<dbReference type="EMBL" id="JAAVJL010000003">
    <property type="protein sequence ID" value="NMF60458.1"/>
    <property type="molecule type" value="Genomic_DNA"/>
</dbReference>
<dbReference type="InterPro" id="IPR002525">
    <property type="entry name" value="Transp_IS110-like_N"/>
</dbReference>
<reference evidence="2 3" key="1">
    <citation type="submission" date="2020-03" db="EMBL/GenBank/DDBJ databases">
        <title>Draft Genome Sequence of 2-Methylisoborneol Producing Pseudanabaena yagii Strain GIHE-NHR1 Isolated from North Han River in South Korea.</title>
        <authorList>
            <person name="Jeong J."/>
        </authorList>
    </citation>
    <scope>NUCLEOTIDE SEQUENCE [LARGE SCALE GENOMIC DNA]</scope>
    <source>
        <strain evidence="2 3">GIHE-NHR1</strain>
    </source>
</reference>
<organism evidence="2 3">
    <name type="scientific">Pseudanabaena yagii GIHE-NHR1</name>
    <dbReference type="NCBI Taxonomy" id="2722753"/>
    <lineage>
        <taxon>Bacteria</taxon>
        <taxon>Bacillati</taxon>
        <taxon>Cyanobacteriota</taxon>
        <taxon>Cyanophyceae</taxon>
        <taxon>Pseudanabaenales</taxon>
        <taxon>Pseudanabaenaceae</taxon>
        <taxon>Pseudanabaena</taxon>
        <taxon>Pseudanabaena yagii</taxon>
    </lineage>
</organism>
<dbReference type="PANTHER" id="PTHR33055">
    <property type="entry name" value="TRANSPOSASE FOR INSERTION SEQUENCE ELEMENT IS1111A"/>
    <property type="match status" value="1"/>
</dbReference>
<gene>
    <name evidence="2" type="ORF">HC246_21095</name>
</gene>
<evidence type="ECO:0000313" key="2">
    <source>
        <dbReference type="EMBL" id="NMF60458.1"/>
    </source>
</evidence>
<name>A0ABX1LW93_9CYAN</name>
<accession>A0ABX1LW93</accession>
<comment type="caution">
    <text evidence="2">The sequence shown here is derived from an EMBL/GenBank/DDBJ whole genome shotgun (WGS) entry which is preliminary data.</text>
</comment>
<dbReference type="Pfam" id="PF01548">
    <property type="entry name" value="DEDD_Tnp_IS110"/>
    <property type="match status" value="1"/>
</dbReference>
<sequence length="102" mass="11618">MNNSNEVCDVLGIDISKAKFDVALIQGNAKIKNKVFANNPEGFAELQEWLNLQNVTNLHSCMEATSTYGNALARFLVERGYKACLLNQNRMDRRLKMCDRFM</sequence>
<evidence type="ECO:0000313" key="3">
    <source>
        <dbReference type="Proteomes" id="UP000738376"/>
    </source>
</evidence>
<dbReference type="Proteomes" id="UP000738376">
    <property type="component" value="Unassembled WGS sequence"/>
</dbReference>